<dbReference type="Proteomes" id="UP000746595">
    <property type="component" value="Unassembled WGS sequence"/>
</dbReference>
<evidence type="ECO:0000313" key="6">
    <source>
        <dbReference type="EMBL" id="NKG20782.1"/>
    </source>
</evidence>
<sequence length="180" mass="19957">MSTRRVDPLRRDRIISCALDVIADQGVAGTSHRKVAALADVPLGSMTYHFSGMNELLEAAFGRFVAEVGERFAIRLAGELHGERLVAALVELIHDDVLDSKRSTVLTMELYTLAARDARFATITQSWLELSGRALERHMDHDTARALDALIEGISIHLALGIRPLAREHTARAVRRLLRI</sequence>
<keyword evidence="7" id="KW-1185">Reference proteome</keyword>
<feature type="domain" description="HTH tetR-type" evidence="5">
    <location>
        <begin position="8"/>
        <end position="68"/>
    </location>
</feature>
<keyword evidence="1" id="KW-0805">Transcription regulation</keyword>
<dbReference type="SUPFAM" id="SSF46689">
    <property type="entry name" value="Homeodomain-like"/>
    <property type="match status" value="1"/>
</dbReference>
<dbReference type="PANTHER" id="PTHR47506:SF6">
    <property type="entry name" value="HTH-TYPE TRANSCRIPTIONAL REPRESSOR NEMR"/>
    <property type="match status" value="1"/>
</dbReference>
<dbReference type="Pfam" id="PF00440">
    <property type="entry name" value="TetR_N"/>
    <property type="match status" value="1"/>
</dbReference>
<evidence type="ECO:0000256" key="3">
    <source>
        <dbReference type="ARBA" id="ARBA00023163"/>
    </source>
</evidence>
<dbReference type="InterPro" id="IPR001647">
    <property type="entry name" value="HTH_TetR"/>
</dbReference>
<dbReference type="InterPro" id="IPR009057">
    <property type="entry name" value="Homeodomain-like_sf"/>
</dbReference>
<keyword evidence="2 4" id="KW-0238">DNA-binding</keyword>
<dbReference type="PANTHER" id="PTHR47506">
    <property type="entry name" value="TRANSCRIPTIONAL REGULATORY PROTEIN"/>
    <property type="match status" value="1"/>
</dbReference>
<evidence type="ECO:0000259" key="5">
    <source>
        <dbReference type="PROSITE" id="PS50977"/>
    </source>
</evidence>
<name>A0ABX1G3G5_9MICC</name>
<proteinExistence type="predicted"/>
<evidence type="ECO:0000256" key="4">
    <source>
        <dbReference type="PROSITE-ProRule" id="PRU00335"/>
    </source>
</evidence>
<reference evidence="6 7" key="1">
    <citation type="submission" date="2020-04" db="EMBL/GenBank/DDBJ databases">
        <title>Paeniglutamicibacter sp. ANT13_2, a novel actinomycete isolated from sediment in Antarctica.</title>
        <authorList>
            <person name="Sakdapetsiri C."/>
            <person name="Pinyakong O."/>
        </authorList>
    </citation>
    <scope>NUCLEOTIDE SEQUENCE [LARGE SCALE GENOMIC DNA]</scope>
    <source>
        <strain evidence="6 7">ANT13_2</strain>
    </source>
</reference>
<keyword evidence="3" id="KW-0804">Transcription</keyword>
<evidence type="ECO:0000256" key="1">
    <source>
        <dbReference type="ARBA" id="ARBA00023015"/>
    </source>
</evidence>
<comment type="caution">
    <text evidence="6">The sequence shown here is derived from an EMBL/GenBank/DDBJ whole genome shotgun (WGS) entry which is preliminary data.</text>
</comment>
<gene>
    <name evidence="6" type="ORF">HED64_08695</name>
</gene>
<evidence type="ECO:0000256" key="2">
    <source>
        <dbReference type="ARBA" id="ARBA00023125"/>
    </source>
</evidence>
<organism evidence="6 7">
    <name type="scientific">Paeniglutamicibacter terrestris</name>
    <dbReference type="NCBI Taxonomy" id="2723403"/>
    <lineage>
        <taxon>Bacteria</taxon>
        <taxon>Bacillati</taxon>
        <taxon>Actinomycetota</taxon>
        <taxon>Actinomycetes</taxon>
        <taxon>Micrococcales</taxon>
        <taxon>Micrococcaceae</taxon>
        <taxon>Paeniglutamicibacter</taxon>
    </lineage>
</organism>
<dbReference type="PROSITE" id="PS50977">
    <property type="entry name" value="HTH_TETR_2"/>
    <property type="match status" value="1"/>
</dbReference>
<dbReference type="Gene3D" id="1.10.357.10">
    <property type="entry name" value="Tetracycline Repressor, domain 2"/>
    <property type="match status" value="1"/>
</dbReference>
<protein>
    <submittedName>
        <fullName evidence="6">TetR family transcriptional regulator</fullName>
    </submittedName>
</protein>
<dbReference type="RefSeq" id="WP_168151797.1">
    <property type="nucleotide sequence ID" value="NZ_JAAWVT010000003.1"/>
</dbReference>
<accession>A0ABX1G3G5</accession>
<feature type="DNA-binding region" description="H-T-H motif" evidence="4">
    <location>
        <begin position="31"/>
        <end position="50"/>
    </location>
</feature>
<dbReference type="EMBL" id="JAAWVT010000003">
    <property type="protein sequence ID" value="NKG20782.1"/>
    <property type="molecule type" value="Genomic_DNA"/>
</dbReference>
<evidence type="ECO:0000313" key="7">
    <source>
        <dbReference type="Proteomes" id="UP000746595"/>
    </source>
</evidence>